<keyword evidence="2 6" id="KW-0812">Transmembrane</keyword>
<evidence type="ECO:0000256" key="2">
    <source>
        <dbReference type="ARBA" id="ARBA00022692"/>
    </source>
</evidence>
<protein>
    <recommendedName>
        <fullName evidence="11">Rhomboid family intramembrane serine protease</fullName>
    </recommendedName>
</protein>
<keyword evidence="10" id="KW-1185">Reference proteome</keyword>
<dbReference type="InterPro" id="IPR022764">
    <property type="entry name" value="Peptidase_S54_rhomboid_dom"/>
</dbReference>
<dbReference type="Gene3D" id="1.20.1540.10">
    <property type="entry name" value="Rhomboid-like"/>
    <property type="match status" value="1"/>
</dbReference>
<dbReference type="InterPro" id="IPR035952">
    <property type="entry name" value="Rhomboid-like_sf"/>
</dbReference>
<evidence type="ECO:0000313" key="9">
    <source>
        <dbReference type="EMBL" id="PHK99318.1"/>
    </source>
</evidence>
<evidence type="ECO:0000259" key="7">
    <source>
        <dbReference type="Pfam" id="PF01694"/>
    </source>
</evidence>
<feature type="domain" description="Peptidase S54 rhomboid" evidence="7">
    <location>
        <begin position="71"/>
        <end position="221"/>
    </location>
</feature>
<proteinExistence type="predicted"/>
<evidence type="ECO:0000256" key="5">
    <source>
        <dbReference type="SAM" id="MobiDB-lite"/>
    </source>
</evidence>
<comment type="subcellular location">
    <subcellularLocation>
        <location evidence="1">Membrane</location>
        <topology evidence="1">Multi-pass membrane protein</topology>
    </subcellularLocation>
</comment>
<name>A0A2G0CH79_9BACT</name>
<accession>A0A2G0CH79</accession>
<evidence type="ECO:0000313" key="10">
    <source>
        <dbReference type="Proteomes" id="UP000226437"/>
    </source>
</evidence>
<evidence type="ECO:0000259" key="8">
    <source>
        <dbReference type="Pfam" id="PF20216"/>
    </source>
</evidence>
<dbReference type="AlphaFoldDB" id="A0A2G0CH79"/>
<feature type="transmembrane region" description="Helical" evidence="6">
    <location>
        <begin position="21"/>
        <end position="43"/>
    </location>
</feature>
<feature type="transmembrane region" description="Helical" evidence="6">
    <location>
        <begin position="203"/>
        <end position="219"/>
    </location>
</feature>
<dbReference type="OrthoDB" id="680602at2"/>
<evidence type="ECO:0000256" key="3">
    <source>
        <dbReference type="ARBA" id="ARBA00022989"/>
    </source>
</evidence>
<comment type="caution">
    <text evidence="9">The sequence shown here is derived from an EMBL/GenBank/DDBJ whole genome shotgun (WGS) entry which is preliminary data.</text>
</comment>
<keyword evidence="4 6" id="KW-0472">Membrane</keyword>
<keyword evidence="3 6" id="KW-1133">Transmembrane helix</keyword>
<dbReference type="Pfam" id="PF20216">
    <property type="entry name" value="DUF6576"/>
    <property type="match status" value="1"/>
</dbReference>
<feature type="transmembrane region" description="Helical" evidence="6">
    <location>
        <begin position="170"/>
        <end position="191"/>
    </location>
</feature>
<gene>
    <name evidence="9" type="ORF">CGL56_07645</name>
</gene>
<dbReference type="PANTHER" id="PTHR43066:SF11">
    <property type="entry name" value="PEPTIDASE S54 RHOMBOID DOMAIN-CONTAINING PROTEIN"/>
    <property type="match status" value="1"/>
</dbReference>
<feature type="transmembrane region" description="Helical" evidence="6">
    <location>
        <begin position="143"/>
        <end position="163"/>
    </location>
</feature>
<dbReference type="EMBL" id="PDLO01000002">
    <property type="protein sequence ID" value="PHK99318.1"/>
    <property type="molecule type" value="Genomic_DNA"/>
</dbReference>
<feature type="transmembrane region" description="Helical" evidence="6">
    <location>
        <begin position="84"/>
        <end position="102"/>
    </location>
</feature>
<evidence type="ECO:0008006" key="11">
    <source>
        <dbReference type="Google" id="ProtNLM"/>
    </source>
</evidence>
<evidence type="ECO:0000256" key="1">
    <source>
        <dbReference type="ARBA" id="ARBA00004141"/>
    </source>
</evidence>
<organism evidence="9 10">
    <name type="scientific">Neolewinella marina</name>
    <dbReference type="NCBI Taxonomy" id="438751"/>
    <lineage>
        <taxon>Bacteria</taxon>
        <taxon>Pseudomonadati</taxon>
        <taxon>Bacteroidota</taxon>
        <taxon>Saprospiria</taxon>
        <taxon>Saprospirales</taxon>
        <taxon>Lewinellaceae</taxon>
        <taxon>Neolewinella</taxon>
    </lineage>
</organism>
<dbReference type="Proteomes" id="UP000226437">
    <property type="component" value="Unassembled WGS sequence"/>
</dbReference>
<dbReference type="Pfam" id="PF01694">
    <property type="entry name" value="Rhomboid"/>
    <property type="match status" value="1"/>
</dbReference>
<sequence>MLQSIWDDIRREFDYGNMISRIIIVNAAIYLLINLAWVFLRIFNGWETPNLYLDIRNFLAISNSGWHMLTHPWSIFTHMFLHEGFWHILFNMLWLFWFGRIFGDLLGDRRVLPLYILGGLAGAVFFFLGAALTGFAGDGSVPHYAFGASAAVMCIVVATGVFAPDYSLRLLLLGTVRIKYIVAFVVIMNIISLGSDVNTGGTFGHLGGIAMGFLFAWYLRRGTDLTTPVQAAIRGVDDLYHSLLRPSKDHAKRGPRAAFRGGKSVKETAAGPQRPSFMRRAGSSSTPQSGGGPSTTLDSEATHQEQLDAILDKIKERGYNSLSKEEKEFLFRASNRN</sequence>
<dbReference type="GO" id="GO:0016020">
    <property type="term" value="C:membrane"/>
    <property type="evidence" value="ECO:0007669"/>
    <property type="project" value="UniProtKB-SubCell"/>
</dbReference>
<dbReference type="RefSeq" id="WP_099105933.1">
    <property type="nucleotide sequence ID" value="NZ_JAATJF010000002.1"/>
</dbReference>
<evidence type="ECO:0000256" key="4">
    <source>
        <dbReference type="ARBA" id="ARBA00023136"/>
    </source>
</evidence>
<feature type="region of interest" description="Disordered" evidence="5">
    <location>
        <begin position="248"/>
        <end position="305"/>
    </location>
</feature>
<reference evidence="9 10" key="1">
    <citation type="submission" date="2017-10" db="EMBL/GenBank/DDBJ databases">
        <title>The draft genome sequence of Lewinella marina KCTC 32374.</title>
        <authorList>
            <person name="Wang K."/>
        </authorList>
    </citation>
    <scope>NUCLEOTIDE SEQUENCE [LARGE SCALE GENOMIC DNA]</scope>
    <source>
        <strain evidence="9 10">MKG-38</strain>
    </source>
</reference>
<dbReference type="PANTHER" id="PTHR43066">
    <property type="entry name" value="RHOMBOID-RELATED PROTEIN"/>
    <property type="match status" value="1"/>
</dbReference>
<feature type="transmembrane region" description="Helical" evidence="6">
    <location>
        <begin position="114"/>
        <end position="137"/>
    </location>
</feature>
<dbReference type="SUPFAM" id="SSF144091">
    <property type="entry name" value="Rhomboid-like"/>
    <property type="match status" value="1"/>
</dbReference>
<evidence type="ECO:0000256" key="6">
    <source>
        <dbReference type="SAM" id="Phobius"/>
    </source>
</evidence>
<dbReference type="GO" id="GO:0004252">
    <property type="term" value="F:serine-type endopeptidase activity"/>
    <property type="evidence" value="ECO:0007669"/>
    <property type="project" value="InterPro"/>
</dbReference>
<dbReference type="InterPro" id="IPR046483">
    <property type="entry name" value="DUF6576"/>
</dbReference>
<feature type="domain" description="DUF6576" evidence="8">
    <location>
        <begin position="301"/>
        <end position="335"/>
    </location>
</feature>